<evidence type="ECO:0000256" key="3">
    <source>
        <dbReference type="ARBA" id="ARBA00023125"/>
    </source>
</evidence>
<dbReference type="EMBL" id="JABFCZ010000009">
    <property type="protein sequence ID" value="MBD1546600.1"/>
    <property type="molecule type" value="Genomic_DNA"/>
</dbReference>
<dbReference type="GO" id="GO:0000976">
    <property type="term" value="F:transcription cis-regulatory region binding"/>
    <property type="evidence" value="ECO:0007669"/>
    <property type="project" value="TreeGrafter"/>
</dbReference>
<evidence type="ECO:0000313" key="6">
    <source>
        <dbReference type="EMBL" id="MBD1546600.1"/>
    </source>
</evidence>
<dbReference type="InterPro" id="IPR036388">
    <property type="entry name" value="WH-like_DNA-bd_sf"/>
</dbReference>
<dbReference type="PROSITE" id="PS50931">
    <property type="entry name" value="HTH_LYSR"/>
    <property type="match status" value="1"/>
</dbReference>
<dbReference type="Gene3D" id="1.10.10.10">
    <property type="entry name" value="Winged helix-like DNA-binding domain superfamily/Winged helix DNA-binding domain"/>
    <property type="match status" value="1"/>
</dbReference>
<evidence type="ECO:0000256" key="1">
    <source>
        <dbReference type="ARBA" id="ARBA00009437"/>
    </source>
</evidence>
<dbReference type="Gene3D" id="3.40.190.10">
    <property type="entry name" value="Periplasmic binding protein-like II"/>
    <property type="match status" value="2"/>
</dbReference>
<dbReference type="PRINTS" id="PR00039">
    <property type="entry name" value="HTHLYSR"/>
</dbReference>
<dbReference type="SUPFAM" id="SSF46785">
    <property type="entry name" value="Winged helix' DNA-binding domain"/>
    <property type="match status" value="1"/>
</dbReference>
<dbReference type="Pfam" id="PF03466">
    <property type="entry name" value="LysR_substrate"/>
    <property type="match status" value="1"/>
</dbReference>
<feature type="domain" description="HTH lysR-type" evidence="5">
    <location>
        <begin position="1"/>
        <end position="58"/>
    </location>
</feature>
<accession>A0A926NYT7</accession>
<dbReference type="PANTHER" id="PTHR30126">
    <property type="entry name" value="HTH-TYPE TRANSCRIPTIONAL REGULATOR"/>
    <property type="match status" value="1"/>
</dbReference>
<keyword evidence="3" id="KW-0238">DNA-binding</keyword>
<dbReference type="Proteomes" id="UP000598467">
    <property type="component" value="Unassembled WGS sequence"/>
</dbReference>
<dbReference type="InterPro" id="IPR036390">
    <property type="entry name" value="WH_DNA-bd_sf"/>
</dbReference>
<dbReference type="SUPFAM" id="SSF53850">
    <property type="entry name" value="Periplasmic binding protein-like II"/>
    <property type="match status" value="1"/>
</dbReference>
<proteinExistence type="inferred from homology"/>
<organism evidence="6 7">
    <name type="scientific">Roseibium aggregatum</name>
    <dbReference type="NCBI Taxonomy" id="187304"/>
    <lineage>
        <taxon>Bacteria</taxon>
        <taxon>Pseudomonadati</taxon>
        <taxon>Pseudomonadota</taxon>
        <taxon>Alphaproteobacteria</taxon>
        <taxon>Hyphomicrobiales</taxon>
        <taxon>Stappiaceae</taxon>
        <taxon>Roseibium</taxon>
    </lineage>
</organism>
<dbReference type="InterPro" id="IPR000847">
    <property type="entry name" value="LysR_HTH_N"/>
</dbReference>
<dbReference type="RefSeq" id="WP_190291258.1">
    <property type="nucleotide sequence ID" value="NZ_JABFCZ010000009.1"/>
</dbReference>
<reference evidence="6" key="1">
    <citation type="submission" date="2020-05" db="EMBL/GenBank/DDBJ databases">
        <title>Identification of trans-AT polyketide cluster in two marine bacteria, producers of a novel glutaramide-containing polyketide sesbanimide D and analogs.</title>
        <authorList>
            <person name="Kacar D."/>
            <person name="Rodriguez P."/>
            <person name="Canedo L."/>
            <person name="Gonzalez E."/>
            <person name="Galan B."/>
            <person name="De La Calle F."/>
            <person name="Garcia J.L."/>
        </authorList>
    </citation>
    <scope>NUCLEOTIDE SEQUENCE</scope>
    <source>
        <strain evidence="6">PHM038</strain>
    </source>
</reference>
<evidence type="ECO:0000256" key="4">
    <source>
        <dbReference type="ARBA" id="ARBA00023163"/>
    </source>
</evidence>
<dbReference type="AlphaFoldDB" id="A0A926NYT7"/>
<gene>
    <name evidence="6" type="ORF">HK439_10020</name>
</gene>
<protein>
    <submittedName>
        <fullName evidence="6">LysR family transcriptional regulator</fullName>
    </submittedName>
</protein>
<keyword evidence="4" id="KW-0804">Transcription</keyword>
<name>A0A926NYT7_9HYPH</name>
<sequence>MDIVLLKTLLAVAETGSFSGAANSLHCVQSNVTSRIRRLEDHFGQKIFLRGKAGAKLTDFGERLHAKAEDLLQLFAAAERELLDASGAGAPLSLGSMETTAAVRLPALLKRLKGRSPASSVSLKTGPTADLLAMVRDRKIDAAFVAGPVDSTRFNAVRAFTERLVCARNPANPDNGSLLAFRTGCSYRATAQAWLKSLGRSDTEITEMGTLDGILGCVAAGLGFAVAPEEAVRGARDADQIEIAPLPEPFATVDTFLVWRIDHVPVEAHRTLIEVLEGHS</sequence>
<dbReference type="Pfam" id="PF00126">
    <property type="entry name" value="HTH_1"/>
    <property type="match status" value="1"/>
</dbReference>
<evidence type="ECO:0000256" key="2">
    <source>
        <dbReference type="ARBA" id="ARBA00023015"/>
    </source>
</evidence>
<dbReference type="PANTHER" id="PTHR30126:SF40">
    <property type="entry name" value="HTH-TYPE TRANSCRIPTIONAL REGULATOR GLTR"/>
    <property type="match status" value="1"/>
</dbReference>
<dbReference type="GO" id="GO:0003700">
    <property type="term" value="F:DNA-binding transcription factor activity"/>
    <property type="evidence" value="ECO:0007669"/>
    <property type="project" value="InterPro"/>
</dbReference>
<keyword evidence="2" id="KW-0805">Transcription regulation</keyword>
<dbReference type="InterPro" id="IPR005119">
    <property type="entry name" value="LysR_subst-bd"/>
</dbReference>
<evidence type="ECO:0000259" key="5">
    <source>
        <dbReference type="PROSITE" id="PS50931"/>
    </source>
</evidence>
<comment type="caution">
    <text evidence="6">The sequence shown here is derived from an EMBL/GenBank/DDBJ whole genome shotgun (WGS) entry which is preliminary data.</text>
</comment>
<comment type="similarity">
    <text evidence="1">Belongs to the LysR transcriptional regulatory family.</text>
</comment>
<evidence type="ECO:0000313" key="7">
    <source>
        <dbReference type="Proteomes" id="UP000598467"/>
    </source>
</evidence>